<name>A0A8J6TGR8_9CHLR</name>
<dbReference type="AlphaFoldDB" id="A0A8J6TGR8"/>
<keyword evidence="2" id="KW-0732">Signal</keyword>
<evidence type="ECO:0000256" key="2">
    <source>
        <dbReference type="SAM" id="SignalP"/>
    </source>
</evidence>
<comment type="caution">
    <text evidence="4">The sequence shown here is derived from an EMBL/GenBank/DDBJ whole genome shotgun (WGS) entry which is preliminary data.</text>
</comment>
<organism evidence="4 5">
    <name type="scientific">Candidatus Desulfolinea nitratireducens</name>
    <dbReference type="NCBI Taxonomy" id="2841698"/>
    <lineage>
        <taxon>Bacteria</taxon>
        <taxon>Bacillati</taxon>
        <taxon>Chloroflexota</taxon>
        <taxon>Anaerolineae</taxon>
        <taxon>Anaerolineales</taxon>
        <taxon>Anaerolineales incertae sedis</taxon>
        <taxon>Candidatus Desulfolinea</taxon>
    </lineage>
</organism>
<dbReference type="SMART" id="SM00062">
    <property type="entry name" value="PBPb"/>
    <property type="match status" value="1"/>
</dbReference>
<dbReference type="Pfam" id="PF13379">
    <property type="entry name" value="NMT1_2"/>
    <property type="match status" value="1"/>
</dbReference>
<gene>
    <name evidence="4" type="ORF">H8E29_13230</name>
</gene>
<dbReference type="Proteomes" id="UP000614469">
    <property type="component" value="Unassembled WGS sequence"/>
</dbReference>
<dbReference type="EMBL" id="JACNJN010000148">
    <property type="protein sequence ID" value="MBC8336223.1"/>
    <property type="molecule type" value="Genomic_DNA"/>
</dbReference>
<dbReference type="PROSITE" id="PS51257">
    <property type="entry name" value="PROKAR_LIPOPROTEIN"/>
    <property type="match status" value="1"/>
</dbReference>
<evidence type="ECO:0000259" key="3">
    <source>
        <dbReference type="SMART" id="SM00062"/>
    </source>
</evidence>
<evidence type="ECO:0000313" key="4">
    <source>
        <dbReference type="EMBL" id="MBC8336223.1"/>
    </source>
</evidence>
<dbReference type="Gene3D" id="3.40.190.10">
    <property type="entry name" value="Periplasmic binding protein-like II"/>
    <property type="match status" value="2"/>
</dbReference>
<dbReference type="InterPro" id="IPR001638">
    <property type="entry name" value="Solute-binding_3/MltF_N"/>
</dbReference>
<comment type="similarity">
    <text evidence="1">Belongs to the bacterial solute-binding protein SsuA/TauA family.</text>
</comment>
<feature type="domain" description="Solute-binding protein family 3/N-terminal" evidence="3">
    <location>
        <begin position="37"/>
        <end position="257"/>
    </location>
</feature>
<reference evidence="4 5" key="1">
    <citation type="submission" date="2020-08" db="EMBL/GenBank/DDBJ databases">
        <title>Bridging the membrane lipid divide: bacteria of the FCB group superphylum have the potential to synthesize archaeal ether lipids.</title>
        <authorList>
            <person name="Villanueva L."/>
            <person name="Von Meijenfeldt F.A.B."/>
            <person name="Westbye A.B."/>
            <person name="Yadav S."/>
            <person name="Hopmans E.C."/>
            <person name="Dutilh B.E."/>
            <person name="Sinninghe Damste J.S."/>
        </authorList>
    </citation>
    <scope>NUCLEOTIDE SEQUENCE [LARGE SCALE GENOMIC DNA]</scope>
    <source>
        <strain evidence="4">NIOZ-UU36</strain>
    </source>
</reference>
<sequence length="323" mass="34472">MKCTIFLGMALLLSLTLILGACASGAAPTEMESEPVTLKIAVLPIMDALPMFVAEADGLFKSHGVNVEFIPVASAPERVQIMQAGQADGTVNELLSVMFFNKESVQLQAVRFAHMATPEHAHFYILAAGNSGITDVAGLKGVEIGVSQGTIIEYLTYRLLEAEGFTAEDIVTLAVPRIPDRLALLDSGELKSGVLPDPLGPLAEQSGAITVLDDRHAPNYGASVISFRKVVIDENPEAVKAFLAAIEEAVEKINTDPAQYAGLLAEKKLVPPPLMESYQIPTFPTAGVPSEADWHDALDWAQSQGLIDIDIAYHDSVNADLLP</sequence>
<dbReference type="SUPFAM" id="SSF53850">
    <property type="entry name" value="Periplasmic binding protein-like II"/>
    <property type="match status" value="1"/>
</dbReference>
<feature type="signal peptide" evidence="2">
    <location>
        <begin position="1"/>
        <end position="26"/>
    </location>
</feature>
<feature type="chain" id="PRO_5035168919" evidence="2">
    <location>
        <begin position="27"/>
        <end position="323"/>
    </location>
</feature>
<protein>
    <submittedName>
        <fullName evidence="4">ABC transporter substrate-binding protein</fullName>
    </submittedName>
</protein>
<evidence type="ECO:0000256" key="1">
    <source>
        <dbReference type="ARBA" id="ARBA00010742"/>
    </source>
</evidence>
<proteinExistence type="inferred from homology"/>
<dbReference type="PANTHER" id="PTHR30024">
    <property type="entry name" value="ALIPHATIC SULFONATES-BINDING PROTEIN-RELATED"/>
    <property type="match status" value="1"/>
</dbReference>
<accession>A0A8J6TGR8</accession>
<evidence type="ECO:0000313" key="5">
    <source>
        <dbReference type="Proteomes" id="UP000614469"/>
    </source>
</evidence>